<dbReference type="RefSeq" id="WP_056984632.1">
    <property type="nucleotide sequence ID" value="NZ_AZGE01000019.1"/>
</dbReference>
<evidence type="ECO:0000313" key="4">
    <source>
        <dbReference type="EMBL" id="KRM14876.1"/>
    </source>
</evidence>
<comment type="caution">
    <text evidence="4">The sequence shown here is derived from an EMBL/GenBank/DDBJ whole genome shotgun (WGS) entry which is preliminary data.</text>
</comment>
<dbReference type="GO" id="GO:0003677">
    <property type="term" value="F:DNA binding"/>
    <property type="evidence" value="ECO:0007669"/>
    <property type="project" value="UniProtKB-KW"/>
</dbReference>
<dbReference type="PATRIC" id="fig|1423779.3.peg.655"/>
<keyword evidence="2" id="KW-1133">Transmembrane helix</keyword>
<sequence>MEFAEKIKQYRAHNDWTQQEVATKLGVSRKTISSWENGRSYPDIFMLVQLSDLYQVSLDDLLREDHEMINNYKQEHASLAKQDRIFTISYLCNVVISLYFLWRALFGTGMINQLPPLGRFLAGAVVGLLSVNVYFLLSKADWKKQNRVTQVGAILTFIVVTALLIKLDFTSYSGSATAYGLGAGFGRGFVVALSALSIVEAIWLYPQFKQRRNR</sequence>
<dbReference type="PANTHER" id="PTHR46558:SF15">
    <property type="entry name" value="HELIX-TURN-HELIX DOMAIN PROTEIN"/>
    <property type="match status" value="1"/>
</dbReference>
<keyword evidence="2" id="KW-0812">Transmembrane</keyword>
<feature type="transmembrane region" description="Helical" evidence="2">
    <location>
        <begin position="148"/>
        <end position="165"/>
    </location>
</feature>
<name>A0A0R1WL09_9LACO</name>
<evidence type="ECO:0000256" key="1">
    <source>
        <dbReference type="ARBA" id="ARBA00023125"/>
    </source>
</evidence>
<dbReference type="SUPFAM" id="SSF47413">
    <property type="entry name" value="lambda repressor-like DNA-binding domains"/>
    <property type="match status" value="1"/>
</dbReference>
<protein>
    <submittedName>
        <fullName evidence="4">DNA-binding helix-turn-helix protein</fullName>
    </submittedName>
</protein>
<dbReference type="CDD" id="cd00093">
    <property type="entry name" value="HTH_XRE"/>
    <property type="match status" value="1"/>
</dbReference>
<dbReference type="InterPro" id="IPR010982">
    <property type="entry name" value="Lambda_DNA-bd_dom_sf"/>
</dbReference>
<organism evidence="4 5">
    <name type="scientific">Limosilactobacillus oris DSM 4864</name>
    <dbReference type="NCBI Taxonomy" id="1423779"/>
    <lineage>
        <taxon>Bacteria</taxon>
        <taxon>Bacillati</taxon>
        <taxon>Bacillota</taxon>
        <taxon>Bacilli</taxon>
        <taxon>Lactobacillales</taxon>
        <taxon>Lactobacillaceae</taxon>
        <taxon>Limosilactobacillus</taxon>
    </lineage>
</organism>
<dbReference type="SMART" id="SM00530">
    <property type="entry name" value="HTH_XRE"/>
    <property type="match status" value="1"/>
</dbReference>
<keyword evidence="2" id="KW-0472">Membrane</keyword>
<dbReference type="PANTHER" id="PTHR46558">
    <property type="entry name" value="TRACRIPTIONAL REGULATORY PROTEIN-RELATED-RELATED"/>
    <property type="match status" value="1"/>
</dbReference>
<gene>
    <name evidence="4" type="ORF">FC49_GL000645</name>
</gene>
<dbReference type="AlphaFoldDB" id="A0A0R1WL09"/>
<evidence type="ECO:0000256" key="2">
    <source>
        <dbReference type="SAM" id="Phobius"/>
    </source>
</evidence>
<evidence type="ECO:0000259" key="3">
    <source>
        <dbReference type="PROSITE" id="PS50943"/>
    </source>
</evidence>
<feature type="transmembrane region" description="Helical" evidence="2">
    <location>
        <begin position="117"/>
        <end position="136"/>
    </location>
</feature>
<dbReference type="Pfam" id="PF01381">
    <property type="entry name" value="HTH_3"/>
    <property type="match status" value="1"/>
</dbReference>
<feature type="transmembrane region" description="Helical" evidence="2">
    <location>
        <begin position="85"/>
        <end position="105"/>
    </location>
</feature>
<accession>A0A0R1WL09</accession>
<dbReference type="EMBL" id="AZGE01000019">
    <property type="protein sequence ID" value="KRM14876.1"/>
    <property type="molecule type" value="Genomic_DNA"/>
</dbReference>
<dbReference type="InterPro" id="IPR001387">
    <property type="entry name" value="Cro/C1-type_HTH"/>
</dbReference>
<proteinExistence type="predicted"/>
<dbReference type="Proteomes" id="UP000050973">
    <property type="component" value="Unassembled WGS sequence"/>
</dbReference>
<keyword evidence="1 4" id="KW-0238">DNA-binding</keyword>
<feature type="domain" description="HTH cro/C1-type" evidence="3">
    <location>
        <begin position="7"/>
        <end position="61"/>
    </location>
</feature>
<feature type="transmembrane region" description="Helical" evidence="2">
    <location>
        <begin position="185"/>
        <end position="205"/>
    </location>
</feature>
<dbReference type="PROSITE" id="PS50943">
    <property type="entry name" value="HTH_CROC1"/>
    <property type="match status" value="1"/>
</dbReference>
<dbReference type="Gene3D" id="1.10.260.40">
    <property type="entry name" value="lambda repressor-like DNA-binding domains"/>
    <property type="match status" value="1"/>
</dbReference>
<evidence type="ECO:0000313" key="5">
    <source>
        <dbReference type="Proteomes" id="UP000050973"/>
    </source>
</evidence>
<reference evidence="4 5" key="1">
    <citation type="journal article" date="2015" name="Genome Announc.">
        <title>Expanding the biotechnology potential of lactobacilli through comparative genomics of 213 strains and associated genera.</title>
        <authorList>
            <person name="Sun Z."/>
            <person name="Harris H.M."/>
            <person name="McCann A."/>
            <person name="Guo C."/>
            <person name="Argimon S."/>
            <person name="Zhang W."/>
            <person name="Yang X."/>
            <person name="Jeffery I.B."/>
            <person name="Cooney J.C."/>
            <person name="Kagawa T.F."/>
            <person name="Liu W."/>
            <person name="Song Y."/>
            <person name="Salvetti E."/>
            <person name="Wrobel A."/>
            <person name="Rasinkangas P."/>
            <person name="Parkhill J."/>
            <person name="Rea M.C."/>
            <person name="O'Sullivan O."/>
            <person name="Ritari J."/>
            <person name="Douillard F.P."/>
            <person name="Paul Ross R."/>
            <person name="Yang R."/>
            <person name="Briner A.E."/>
            <person name="Felis G.E."/>
            <person name="de Vos W.M."/>
            <person name="Barrangou R."/>
            <person name="Klaenhammer T.R."/>
            <person name="Caufield P.W."/>
            <person name="Cui Y."/>
            <person name="Zhang H."/>
            <person name="O'Toole P.W."/>
        </authorList>
    </citation>
    <scope>NUCLEOTIDE SEQUENCE [LARGE SCALE GENOMIC DNA]</scope>
    <source>
        <strain evidence="4 5">DSM 4864</strain>
    </source>
</reference>